<keyword evidence="1" id="KW-0378">Hydrolase</keyword>
<dbReference type="RefSeq" id="WP_068604226.1">
    <property type="nucleotide sequence ID" value="NZ_CP011388.1"/>
</dbReference>
<proteinExistence type="predicted"/>
<dbReference type="PATRIC" id="fig|1178515.4.peg.646"/>
<dbReference type="KEGG" id="pswu:SY83_03275"/>
<dbReference type="Gene3D" id="1.50.10.10">
    <property type="match status" value="1"/>
</dbReference>
<evidence type="ECO:0000313" key="2">
    <source>
        <dbReference type="Proteomes" id="UP000076927"/>
    </source>
</evidence>
<evidence type="ECO:0000313" key="1">
    <source>
        <dbReference type="EMBL" id="ANE45500.1"/>
    </source>
</evidence>
<gene>
    <name evidence="1" type="ORF">SY83_03275</name>
</gene>
<dbReference type="InterPro" id="IPR008928">
    <property type="entry name" value="6-hairpin_glycosidase_sf"/>
</dbReference>
<protein>
    <submittedName>
        <fullName evidence="1">Glycosyl hydrolase</fullName>
    </submittedName>
</protein>
<keyword evidence="2" id="KW-1185">Reference proteome</keyword>
<accession>A0A172TER6</accession>
<dbReference type="AlphaFoldDB" id="A0A172TER6"/>
<dbReference type="STRING" id="1178515.SY83_03275"/>
<reference evidence="1 2" key="1">
    <citation type="submission" date="2015-01" db="EMBL/GenBank/DDBJ databases">
        <title>Paenibacillus swuensis/DY6/whole genome sequencing.</title>
        <authorList>
            <person name="Kim M.K."/>
            <person name="Srinivasan S."/>
            <person name="Lee J.-J."/>
        </authorList>
    </citation>
    <scope>NUCLEOTIDE SEQUENCE [LARGE SCALE GENOMIC DNA]</scope>
    <source>
        <strain evidence="1 2">DY6</strain>
    </source>
</reference>
<sequence length="430" mass="49036">MISQTENPVSVQRFATEIADKIKDHPRWSQIFNNGFTNTLQTTVRRLEDGTTFVITGDIPSMWLRDSAAQVRPYLVLAQEDAGLADMIQGLVQRQLQYIVLDPYANAFNIEPSGKGHQDDATEMTPWLWERKYEIDSLCYPLQLAYLLWKNTGRTSQFNDTFLQATRTILNLWRTEQHHETESAYTFQRANCPPTDTLARDGKGSETAYTGMTWSGFRPSDDACTYGYLVPANMFAVVVLRYVTEIATEILRDPNLVEEAEALRKEIDQGIQEHAIVDHPEFGRMYAYETDGMGRYNFMDDANVPSLLSIPYLGYTDASDPVYQNTRRFILSESNPYFFKGKAAEGIGSPHTPNRYIWPIALAMQGLTATTSEEKARMLGLLAATEADTGMMHEGFHVDDPHEFTRSWFSWANMMFAELLMDYCGFRVQK</sequence>
<dbReference type="EMBL" id="CP011388">
    <property type="protein sequence ID" value="ANE45500.1"/>
    <property type="molecule type" value="Genomic_DNA"/>
</dbReference>
<organism evidence="1 2">
    <name type="scientific">Paenibacillus swuensis</name>
    <dbReference type="NCBI Taxonomy" id="1178515"/>
    <lineage>
        <taxon>Bacteria</taxon>
        <taxon>Bacillati</taxon>
        <taxon>Bacillota</taxon>
        <taxon>Bacilli</taxon>
        <taxon>Bacillales</taxon>
        <taxon>Paenibacillaceae</taxon>
        <taxon>Paenibacillus</taxon>
    </lineage>
</organism>
<dbReference type="Pfam" id="PF06824">
    <property type="entry name" value="Glyco_hydro_125"/>
    <property type="match status" value="1"/>
</dbReference>
<dbReference type="SMART" id="SM01149">
    <property type="entry name" value="DUF1237"/>
    <property type="match status" value="1"/>
</dbReference>
<dbReference type="GO" id="GO:0005975">
    <property type="term" value="P:carbohydrate metabolic process"/>
    <property type="evidence" value="ECO:0007669"/>
    <property type="project" value="InterPro"/>
</dbReference>
<dbReference type="SUPFAM" id="SSF48208">
    <property type="entry name" value="Six-hairpin glycosidases"/>
    <property type="match status" value="1"/>
</dbReference>
<dbReference type="PANTHER" id="PTHR31047:SF0">
    <property type="entry name" value="MEIOTICALLY UP-REGULATED GENE 157 PROTEIN"/>
    <property type="match status" value="1"/>
</dbReference>
<name>A0A172TER6_9BACL</name>
<dbReference type="InterPro" id="IPR012341">
    <property type="entry name" value="6hp_glycosidase-like_sf"/>
</dbReference>
<dbReference type="OrthoDB" id="181472at2"/>
<dbReference type="PANTHER" id="PTHR31047">
    <property type="entry name" value="MEIOTICALLY UP-REGULATED GENE 157 PROTEIN"/>
    <property type="match status" value="1"/>
</dbReference>
<dbReference type="GO" id="GO:0016787">
    <property type="term" value="F:hydrolase activity"/>
    <property type="evidence" value="ECO:0007669"/>
    <property type="project" value="UniProtKB-KW"/>
</dbReference>
<dbReference type="InterPro" id="IPR008313">
    <property type="entry name" value="GH125"/>
</dbReference>
<dbReference type="Proteomes" id="UP000076927">
    <property type="component" value="Chromosome"/>
</dbReference>
<dbReference type="PIRSF" id="PIRSF028846">
    <property type="entry name" value="UCP028846"/>
    <property type="match status" value="1"/>
</dbReference>